<proteinExistence type="predicted"/>
<dbReference type="Pfam" id="PF20736">
    <property type="entry name" value="Glyco_hydro127M"/>
    <property type="match status" value="1"/>
</dbReference>
<dbReference type="GO" id="GO:0005975">
    <property type="term" value="P:carbohydrate metabolic process"/>
    <property type="evidence" value="ECO:0007669"/>
    <property type="project" value="InterPro"/>
</dbReference>
<dbReference type="InterPro" id="IPR049046">
    <property type="entry name" value="Beta-AFase-like_GH127_middle"/>
</dbReference>
<dbReference type="InterPro" id="IPR012878">
    <property type="entry name" value="Beta-AFase-like_GH127_cat"/>
</dbReference>
<dbReference type="InterPro" id="IPR049174">
    <property type="entry name" value="Beta-AFase-like"/>
</dbReference>
<evidence type="ECO:0000259" key="2">
    <source>
        <dbReference type="Pfam" id="PF20736"/>
    </source>
</evidence>
<comment type="caution">
    <text evidence="4">The sequence shown here is derived from an EMBL/GenBank/DDBJ whole genome shotgun (WGS) entry which is preliminary data.</text>
</comment>
<accession>A0A7V4WLF9</accession>
<organism evidence="4">
    <name type="scientific">Candidatus Caldatribacterium saccharofermentans</name>
    <dbReference type="NCBI Taxonomy" id="1454753"/>
    <lineage>
        <taxon>Bacteria</taxon>
        <taxon>Pseudomonadati</taxon>
        <taxon>Atribacterota</taxon>
        <taxon>Atribacteria</taxon>
        <taxon>Atribacterales</taxon>
        <taxon>Candidatus Caldatribacteriaceae</taxon>
        <taxon>Candidatus Caldatribacterium</taxon>
    </lineage>
</organism>
<dbReference type="InterPro" id="IPR049049">
    <property type="entry name" value="Beta-AFase-like_GH127_C"/>
</dbReference>
<dbReference type="PANTHER" id="PTHR43465">
    <property type="entry name" value="DUF1680 DOMAIN PROTEIN (AFU_ORTHOLOGUE AFUA_1G08910)"/>
    <property type="match status" value="1"/>
</dbReference>
<dbReference type="GO" id="GO:0016787">
    <property type="term" value="F:hydrolase activity"/>
    <property type="evidence" value="ECO:0007669"/>
    <property type="project" value="UniProtKB-KW"/>
</dbReference>
<dbReference type="SUPFAM" id="SSF48208">
    <property type="entry name" value="Six-hairpin glycosidases"/>
    <property type="match status" value="1"/>
</dbReference>
<reference evidence="4" key="1">
    <citation type="journal article" date="2020" name="mSystems">
        <title>Genome- and Community-Level Interaction Insights into Carbon Utilization and Element Cycling Functions of Hydrothermarchaeota in Hydrothermal Sediment.</title>
        <authorList>
            <person name="Zhou Z."/>
            <person name="Liu Y."/>
            <person name="Xu W."/>
            <person name="Pan J."/>
            <person name="Luo Z.H."/>
            <person name="Li M."/>
        </authorList>
    </citation>
    <scope>NUCLEOTIDE SEQUENCE [LARGE SCALE GENOMIC DNA]</scope>
    <source>
        <strain evidence="4">SpSt-82</strain>
    </source>
</reference>
<name>A0A7V4WLF9_9BACT</name>
<dbReference type="PANTHER" id="PTHR43465:SF2">
    <property type="entry name" value="DUF1680 DOMAIN PROTEIN (AFU_ORTHOLOGUE AFUA_1G08910)"/>
    <property type="match status" value="1"/>
</dbReference>
<evidence type="ECO:0000259" key="1">
    <source>
        <dbReference type="Pfam" id="PF07944"/>
    </source>
</evidence>
<dbReference type="EMBL" id="DTIY01000059">
    <property type="protein sequence ID" value="HGY39709.1"/>
    <property type="molecule type" value="Genomic_DNA"/>
</dbReference>
<evidence type="ECO:0000313" key="4">
    <source>
        <dbReference type="EMBL" id="HGY39709.1"/>
    </source>
</evidence>
<dbReference type="Pfam" id="PF07944">
    <property type="entry name" value="Beta-AFase-like_GH127_cat"/>
    <property type="match status" value="1"/>
</dbReference>
<gene>
    <name evidence="4" type="ORF">ENW11_07895</name>
</gene>
<feature type="domain" description="Non-reducing end beta-L-arabinofuranosidase-like GH127 middle" evidence="2">
    <location>
        <begin position="441"/>
        <end position="538"/>
    </location>
</feature>
<evidence type="ECO:0000259" key="3">
    <source>
        <dbReference type="Pfam" id="PF20737"/>
    </source>
</evidence>
<dbReference type="InterPro" id="IPR008928">
    <property type="entry name" value="6-hairpin_glycosidase_sf"/>
</dbReference>
<feature type="domain" description="Non-reducing end beta-L-arabinofuranosidase-like GH127 catalytic" evidence="1">
    <location>
        <begin position="20"/>
        <end position="431"/>
    </location>
</feature>
<feature type="domain" description="Non-reducing end beta-L-arabinofuranosidase-like GH127 C-terminal" evidence="3">
    <location>
        <begin position="540"/>
        <end position="650"/>
    </location>
</feature>
<sequence length="652" mass="73925">MRRVRNMEEKTLEHLDPGAVRVAAADFWGKRILQVKETIIPYQWEALNDRVPGAPKSHAVENFRIAAGLASGEFYGWVFQDSDVAKWLEAASYCLWNFPDPELEQKVDEVIDLVAQAQRPDGYLNTYFTIKDPEGRWKNLRDNHELYCAGHFIEAGVAHYRATGKGKLLEVVSRLADHIADRFGDGPGKLRGYPGHPEIELALVKLYRVTGERRYLDLAAFFVNERGKTPLYFELEARARGEKELPWPFWTPAYCQAHLPVREQKEAVGHAVRAMYLYSAMADLALELHDTTLFAACRTLWENVTERRMYVTGGLGSSAQGEAFTFDYDLPPDRAYAETCASIGLVFWAHRMLRLEVDRTYADVMERALYNGVLSGMSLDGTAYFYVNPLEVVPEAVQKRHDLQHVVLSRQRWFSCACCPPNLARLLASLPSYLYSKDGETLYVHLFAESEVTAGLEKGRVVLLQKTGYPWEGDIHFEVFPETPQEFTLAVRIPGWCREAKIRVNGEEADVSSLVERGYAKIRRFWQRGDRVELSLAMPVERVRAHPGVRDASGKVALQRGPVVFCLEEVDNGPGLSQIVLPEEAELCATFRPELLGGVVVLSGEAEREVPASSHLYAFCRPERRRVPLTAIPYYAWGNRGMGEMTVWIREE</sequence>
<protein>
    <submittedName>
        <fullName evidence="4">Glycoside hydrolase family 127 protein</fullName>
    </submittedName>
</protein>
<keyword evidence="4" id="KW-0378">Hydrolase</keyword>
<dbReference type="Pfam" id="PF20737">
    <property type="entry name" value="Glyco_hydro127C"/>
    <property type="match status" value="1"/>
</dbReference>
<dbReference type="AlphaFoldDB" id="A0A7V4WLF9"/>